<dbReference type="InterPro" id="IPR001932">
    <property type="entry name" value="PPM-type_phosphatase-like_dom"/>
</dbReference>
<dbReference type="GO" id="GO:0004722">
    <property type="term" value="F:protein serine/threonine phosphatase activity"/>
    <property type="evidence" value="ECO:0007669"/>
    <property type="project" value="InterPro"/>
</dbReference>
<evidence type="ECO:0000313" key="3">
    <source>
        <dbReference type="Proteomes" id="UP001374579"/>
    </source>
</evidence>
<dbReference type="InterPro" id="IPR036457">
    <property type="entry name" value="PPM-type-like_dom_sf"/>
</dbReference>
<proteinExistence type="predicted"/>
<accession>A0AAN9BVG9</accession>
<name>A0AAN9BVG9_9CAEN</name>
<evidence type="ECO:0000259" key="1">
    <source>
        <dbReference type="PROSITE" id="PS51746"/>
    </source>
</evidence>
<sequence>MTTILSPKMRTLFHQRWLGICIKCLRLELSEELNPAFLAVGRPTCSRRLLQTSSSRCKIISDPENKGQNQRGINFDTLGSWNNRMTLPILIEESIKKGKLIPKIPLEEVGTASLIGRRNYNEDRMTIKELSNSILYVGIFDGHSTSFAADYVAENLELHIKYWLSRTADLNTVLHKSFVDIHNVLARHLTHYFIDSEIFSTGTTATVCLIRNSSEMVVANVGDSRAVLCRKGKALRLSHDDDPDDTEEYARITALGGKIVQNSMGTSQVNGRLGMTRSLGDTELKAYGVVAEPHLKSLEIKHGYDAFLMLVTDGLCYVLSDDEMVNIISSCQTPKEAAGLVADQALHFGSEDNSSVIIVPFGAWGKYISAASSLQYRFGRNMVSKRD</sequence>
<evidence type="ECO:0000313" key="2">
    <source>
        <dbReference type="EMBL" id="KAK7112628.1"/>
    </source>
</evidence>
<reference evidence="2 3" key="1">
    <citation type="submission" date="2024-02" db="EMBL/GenBank/DDBJ databases">
        <title>Chromosome-scale genome assembly of the rough periwinkle Littorina saxatilis.</title>
        <authorList>
            <person name="De Jode A."/>
            <person name="Faria R."/>
            <person name="Formenti G."/>
            <person name="Sims Y."/>
            <person name="Smith T.P."/>
            <person name="Tracey A."/>
            <person name="Wood J.M.D."/>
            <person name="Zagrodzka Z.B."/>
            <person name="Johannesson K."/>
            <person name="Butlin R.K."/>
            <person name="Leder E.H."/>
        </authorList>
    </citation>
    <scope>NUCLEOTIDE SEQUENCE [LARGE SCALE GENOMIC DNA]</scope>
    <source>
        <strain evidence="2">Snail1</strain>
        <tissue evidence="2">Muscle</tissue>
    </source>
</reference>
<dbReference type="InterPro" id="IPR015655">
    <property type="entry name" value="PP2C"/>
</dbReference>
<protein>
    <recommendedName>
        <fullName evidence="1">PPM-type phosphatase domain-containing protein</fullName>
    </recommendedName>
</protein>
<dbReference type="Proteomes" id="UP001374579">
    <property type="component" value="Unassembled WGS sequence"/>
</dbReference>
<feature type="domain" description="PPM-type phosphatase" evidence="1">
    <location>
        <begin position="108"/>
        <end position="361"/>
    </location>
</feature>
<dbReference type="PANTHER" id="PTHR47992">
    <property type="entry name" value="PROTEIN PHOSPHATASE"/>
    <property type="match status" value="1"/>
</dbReference>
<dbReference type="PROSITE" id="PS51746">
    <property type="entry name" value="PPM_2"/>
    <property type="match status" value="1"/>
</dbReference>
<keyword evidence="3" id="KW-1185">Reference proteome</keyword>
<gene>
    <name evidence="2" type="ORF">V1264_012059</name>
</gene>
<organism evidence="2 3">
    <name type="scientific">Littorina saxatilis</name>
    <dbReference type="NCBI Taxonomy" id="31220"/>
    <lineage>
        <taxon>Eukaryota</taxon>
        <taxon>Metazoa</taxon>
        <taxon>Spiralia</taxon>
        <taxon>Lophotrochozoa</taxon>
        <taxon>Mollusca</taxon>
        <taxon>Gastropoda</taxon>
        <taxon>Caenogastropoda</taxon>
        <taxon>Littorinimorpha</taxon>
        <taxon>Littorinoidea</taxon>
        <taxon>Littorinidae</taxon>
        <taxon>Littorina</taxon>
    </lineage>
</organism>
<dbReference type="SUPFAM" id="SSF81606">
    <property type="entry name" value="PP2C-like"/>
    <property type="match status" value="1"/>
</dbReference>
<comment type="caution">
    <text evidence="2">The sequence shown here is derived from an EMBL/GenBank/DDBJ whole genome shotgun (WGS) entry which is preliminary data.</text>
</comment>
<dbReference type="CDD" id="cd00143">
    <property type="entry name" value="PP2Cc"/>
    <property type="match status" value="1"/>
</dbReference>
<dbReference type="AlphaFoldDB" id="A0AAN9BVG9"/>
<dbReference type="Pfam" id="PF00481">
    <property type="entry name" value="PP2C"/>
    <property type="match status" value="1"/>
</dbReference>
<dbReference type="EMBL" id="JBAMIC010000002">
    <property type="protein sequence ID" value="KAK7112628.1"/>
    <property type="molecule type" value="Genomic_DNA"/>
</dbReference>
<dbReference type="Gene3D" id="3.60.40.10">
    <property type="entry name" value="PPM-type phosphatase domain"/>
    <property type="match status" value="1"/>
</dbReference>
<dbReference type="SMART" id="SM00332">
    <property type="entry name" value="PP2Cc"/>
    <property type="match status" value="1"/>
</dbReference>